<keyword evidence="7" id="KW-1185">Reference proteome</keyword>
<organism evidence="6 7">
    <name type="scientific">Dysosmobacter acutus</name>
    <dbReference type="NCBI Taxonomy" id="2841504"/>
    <lineage>
        <taxon>Bacteria</taxon>
        <taxon>Bacillati</taxon>
        <taxon>Bacillota</taxon>
        <taxon>Clostridia</taxon>
        <taxon>Eubacteriales</taxon>
        <taxon>Oscillospiraceae</taxon>
        <taxon>Dysosmobacter</taxon>
    </lineage>
</organism>
<keyword evidence="4" id="KW-0479">Metal-binding</keyword>
<dbReference type="HAMAP" id="MF_00315">
    <property type="entry name" value="DXP_synth"/>
    <property type="match status" value="1"/>
</dbReference>
<comment type="cofactor">
    <cofactor evidence="4">
        <name>thiamine diphosphate</name>
        <dbReference type="ChEBI" id="CHEBI:58937"/>
    </cofactor>
    <text evidence="4">Binds 1 thiamine pyrophosphate per subunit.</text>
</comment>
<feature type="binding site" evidence="4">
    <location>
        <position position="364"/>
    </location>
    <ligand>
        <name>thiamine diphosphate</name>
        <dbReference type="ChEBI" id="CHEBI:58937"/>
    </ligand>
</feature>
<dbReference type="EMBL" id="JAHLQN010000001">
    <property type="protein sequence ID" value="MBU5627193.1"/>
    <property type="molecule type" value="Genomic_DNA"/>
</dbReference>
<dbReference type="PANTHER" id="PTHR43322:SF5">
    <property type="entry name" value="1-DEOXY-D-XYLULOSE-5-PHOSPHATE SYNTHASE, CHLOROPLASTIC"/>
    <property type="match status" value="1"/>
</dbReference>
<sequence length="616" mass="67459">MILDTIHSPADVKALNREQTEQLCAELRRFLVDQVSKTGGHLASNLGAVELTVALHRVFDTSSDRLVFDVGHQCYVHKALTGRQELFSTLRTFGGLSGFPKPYESGHDAFIAGHASNSVSVALGMARARTLLKKDYAVIALIGDGALTGGLAYEGLNNAGESGEPLIVILNDNGMSINPNVGAMSNHLSRLRTRPGYYHFKKWYRNALGNSEFGMKLYRFNHRIKTAVKKTLWPGSTLFEDMGFTYLGPVDGHNLDRLCHVLQWAKELNRPVVVHVNTIKGKGYAYAERDPGKFHGIAPFDPETGLVKKKELNSFSHVFGNALTEYARRDGRVCAITAAMEDGTGLHRFAETLPERFFDVGIAEGHAVSMAAGMAEQGLIPVFAVYSTFLQRSYDMLIHDVALSNLHVVLAVDRAGLVGADGETHHGSLDALFLPEIPNMTVLCPSNYTELRKMLERALFELKGPVAVRYPRGEEGAYRDDSGSAPIVCLRPGTDITLVSYGTLVNNVLEAAAELDRKGISAQVLKLNCIAPMEKDCLMRSVRATRRLLVLEDSFGAGCVGQRIAAMMAEEGWAPEKLILKNLGKTIAPQGTVEELQRSYGLDTRGIVESVLEECR</sequence>
<dbReference type="PANTHER" id="PTHR43322">
    <property type="entry name" value="1-D-DEOXYXYLULOSE 5-PHOSPHATE SYNTHASE-RELATED"/>
    <property type="match status" value="1"/>
</dbReference>
<protein>
    <recommendedName>
        <fullName evidence="4">1-deoxy-D-xylulose-5-phosphate synthase</fullName>
        <ecNumber evidence="4">2.2.1.7</ecNumber>
    </recommendedName>
    <alternativeName>
        <fullName evidence="4">1-deoxyxylulose-5-phosphate synthase</fullName>
        <shortName evidence="4">DXP synthase</shortName>
        <shortName evidence="4">DXPS</shortName>
    </alternativeName>
</protein>
<comment type="cofactor">
    <cofactor evidence="4">
        <name>Mg(2+)</name>
        <dbReference type="ChEBI" id="CHEBI:18420"/>
    </cofactor>
    <text evidence="4">Binds 1 Mg(2+) ion per subunit.</text>
</comment>
<dbReference type="PROSITE" id="PS00801">
    <property type="entry name" value="TRANSKETOLASE_1"/>
    <property type="match status" value="1"/>
</dbReference>
<feature type="binding site" evidence="4">
    <location>
        <position position="284"/>
    </location>
    <ligand>
        <name>thiamine diphosphate</name>
        <dbReference type="ChEBI" id="CHEBI:58937"/>
    </ligand>
</feature>
<dbReference type="InterPro" id="IPR005477">
    <property type="entry name" value="Dxylulose-5-P_synthase"/>
</dbReference>
<comment type="catalytic activity">
    <reaction evidence="4">
        <text>D-glyceraldehyde 3-phosphate + pyruvate + H(+) = 1-deoxy-D-xylulose 5-phosphate + CO2</text>
        <dbReference type="Rhea" id="RHEA:12605"/>
        <dbReference type="ChEBI" id="CHEBI:15361"/>
        <dbReference type="ChEBI" id="CHEBI:15378"/>
        <dbReference type="ChEBI" id="CHEBI:16526"/>
        <dbReference type="ChEBI" id="CHEBI:57792"/>
        <dbReference type="ChEBI" id="CHEBI:59776"/>
        <dbReference type="EC" id="2.2.1.7"/>
    </reaction>
</comment>
<dbReference type="RefSeq" id="WP_216632575.1">
    <property type="nucleotide sequence ID" value="NZ_JAHLQN010000001.1"/>
</dbReference>
<feature type="binding site" evidence="4">
    <location>
        <begin position="145"/>
        <end position="146"/>
    </location>
    <ligand>
        <name>thiamine diphosphate</name>
        <dbReference type="ChEBI" id="CHEBI:58937"/>
    </ligand>
</feature>
<feature type="binding site" evidence="4">
    <location>
        <position position="72"/>
    </location>
    <ligand>
        <name>thiamine diphosphate</name>
        <dbReference type="ChEBI" id="CHEBI:58937"/>
    </ligand>
</feature>
<proteinExistence type="inferred from homology"/>
<comment type="caution">
    <text evidence="6">The sequence shown here is derived from an EMBL/GenBank/DDBJ whole genome shotgun (WGS) entry which is preliminary data.</text>
</comment>
<feature type="binding site" evidence="4">
    <location>
        <position position="173"/>
    </location>
    <ligand>
        <name>Mg(2+)</name>
        <dbReference type="ChEBI" id="CHEBI:18420"/>
    </ligand>
</feature>
<accession>A0ABS6FAT1</accession>
<gene>
    <name evidence="4 6" type="primary">dxs</name>
    <name evidence="6" type="ORF">KQI82_09765</name>
</gene>
<keyword evidence="4" id="KW-0784">Thiamine biosynthesis</keyword>
<evidence type="ECO:0000313" key="6">
    <source>
        <dbReference type="EMBL" id="MBU5627193.1"/>
    </source>
</evidence>
<evidence type="ECO:0000256" key="1">
    <source>
        <dbReference type="ARBA" id="ARBA00011738"/>
    </source>
</evidence>
<dbReference type="InterPro" id="IPR049557">
    <property type="entry name" value="Transketolase_CS"/>
</dbReference>
<dbReference type="EC" id="2.2.1.7" evidence="4"/>
<name>A0ABS6FAT1_9FIRM</name>
<evidence type="ECO:0000256" key="4">
    <source>
        <dbReference type="HAMAP-Rule" id="MF_00315"/>
    </source>
</evidence>
<feature type="binding site" evidence="4">
    <location>
        <begin position="113"/>
        <end position="115"/>
    </location>
    <ligand>
        <name>thiamine diphosphate</name>
        <dbReference type="ChEBI" id="CHEBI:58937"/>
    </ligand>
</feature>
<dbReference type="CDD" id="cd02007">
    <property type="entry name" value="TPP_DXS"/>
    <property type="match status" value="1"/>
</dbReference>
<keyword evidence="4" id="KW-0414">Isoprene biosynthesis</keyword>
<evidence type="ECO:0000256" key="3">
    <source>
        <dbReference type="ARBA" id="ARBA00023052"/>
    </source>
</evidence>
<keyword evidence="3 4" id="KW-0786">Thiamine pyrophosphate</keyword>
<dbReference type="Pfam" id="PF02780">
    <property type="entry name" value="Transketolase_C"/>
    <property type="match status" value="1"/>
</dbReference>
<dbReference type="SMART" id="SM00861">
    <property type="entry name" value="Transket_pyr"/>
    <property type="match status" value="1"/>
</dbReference>
<comment type="function">
    <text evidence="4">Catalyzes the acyloin condensation reaction between C atoms 2 and 3 of pyruvate and glyceraldehyde 3-phosphate to yield 1-deoxy-D-xylulose-5-phosphate (DXP).</text>
</comment>
<reference evidence="6 7" key="1">
    <citation type="submission" date="2021-06" db="EMBL/GenBank/DDBJ databases">
        <authorList>
            <person name="Sun Q."/>
            <person name="Li D."/>
        </authorList>
    </citation>
    <scope>NUCLEOTIDE SEQUENCE [LARGE SCALE GENOMIC DNA]</scope>
    <source>
        <strain evidence="6 7">MSJ-2</strain>
    </source>
</reference>
<feature type="domain" description="Transketolase-like pyrimidine-binding" evidence="5">
    <location>
        <begin position="313"/>
        <end position="477"/>
    </location>
</feature>
<feature type="binding site" evidence="4">
    <location>
        <position position="144"/>
    </location>
    <ligand>
        <name>Mg(2+)</name>
        <dbReference type="ChEBI" id="CHEBI:18420"/>
    </ligand>
</feature>
<evidence type="ECO:0000256" key="2">
    <source>
        <dbReference type="ARBA" id="ARBA00022679"/>
    </source>
</evidence>
<dbReference type="CDD" id="cd07033">
    <property type="entry name" value="TPP_PYR_DXS_TK_like"/>
    <property type="match status" value="1"/>
</dbReference>
<dbReference type="Pfam" id="PF02779">
    <property type="entry name" value="Transket_pyr"/>
    <property type="match status" value="1"/>
</dbReference>
<comment type="subunit">
    <text evidence="1 4">Homodimer.</text>
</comment>
<keyword evidence="4" id="KW-0460">Magnesium</keyword>
<dbReference type="NCBIfam" id="NF003933">
    <property type="entry name" value="PRK05444.2-2"/>
    <property type="match status" value="1"/>
</dbReference>
<evidence type="ECO:0000259" key="5">
    <source>
        <dbReference type="SMART" id="SM00861"/>
    </source>
</evidence>
<evidence type="ECO:0000313" key="7">
    <source>
        <dbReference type="Proteomes" id="UP000787672"/>
    </source>
</evidence>
<dbReference type="GO" id="GO:0008661">
    <property type="term" value="F:1-deoxy-D-xylulose-5-phosphate synthase activity"/>
    <property type="evidence" value="ECO:0007669"/>
    <property type="project" value="UniProtKB-EC"/>
</dbReference>
<dbReference type="Proteomes" id="UP000787672">
    <property type="component" value="Unassembled WGS sequence"/>
</dbReference>
<comment type="pathway">
    <text evidence="4">Metabolic intermediate biosynthesis; 1-deoxy-D-xylulose 5-phosphate biosynthesis; 1-deoxy-D-xylulose 5-phosphate from D-glyceraldehyde 3-phosphate and pyruvate: step 1/1.</text>
</comment>
<comment type="similarity">
    <text evidence="4">Belongs to the transketolase family. DXPS subfamily.</text>
</comment>
<dbReference type="Pfam" id="PF13292">
    <property type="entry name" value="DXP_synthase_N"/>
    <property type="match status" value="1"/>
</dbReference>
<keyword evidence="2 4" id="KW-0808">Transferase</keyword>
<dbReference type="InterPro" id="IPR033248">
    <property type="entry name" value="Transketolase_C"/>
</dbReference>
<feature type="binding site" evidence="4">
    <location>
        <position position="173"/>
    </location>
    <ligand>
        <name>thiamine diphosphate</name>
        <dbReference type="ChEBI" id="CHEBI:58937"/>
    </ligand>
</feature>
<dbReference type="NCBIfam" id="TIGR00204">
    <property type="entry name" value="dxs"/>
    <property type="match status" value="1"/>
</dbReference>
<dbReference type="InterPro" id="IPR005475">
    <property type="entry name" value="Transketolase-like_Pyr-bd"/>
</dbReference>